<dbReference type="Gene3D" id="3.40.50.620">
    <property type="entry name" value="HUPs"/>
    <property type="match status" value="1"/>
</dbReference>
<evidence type="ECO:0000256" key="2">
    <source>
        <dbReference type="ARBA" id="ARBA00022598"/>
    </source>
</evidence>
<keyword evidence="6 8" id="KW-0030">Aminoacyl-tRNA synthetase</keyword>
<dbReference type="InterPro" id="IPR024109">
    <property type="entry name" value="Trp-tRNA-ligase_bac-type"/>
</dbReference>
<evidence type="ECO:0000313" key="11">
    <source>
        <dbReference type="EMBL" id="TWU05067.1"/>
    </source>
</evidence>
<dbReference type="Proteomes" id="UP000320176">
    <property type="component" value="Unassembled WGS sequence"/>
</dbReference>
<evidence type="ECO:0000256" key="6">
    <source>
        <dbReference type="ARBA" id="ARBA00023146"/>
    </source>
</evidence>
<dbReference type="AlphaFoldDB" id="A0A5C6AZX5"/>
<dbReference type="PRINTS" id="PR01039">
    <property type="entry name" value="TRNASYNTHTRP"/>
</dbReference>
<feature type="binding site" evidence="8">
    <location>
        <begin position="37"/>
        <end position="38"/>
    </location>
    <ligand>
        <name>ATP</name>
        <dbReference type="ChEBI" id="CHEBI:30616"/>
    </ligand>
</feature>
<dbReference type="EC" id="6.1.1.2" evidence="8"/>
<dbReference type="GO" id="GO:0005829">
    <property type="term" value="C:cytosol"/>
    <property type="evidence" value="ECO:0007669"/>
    <property type="project" value="TreeGrafter"/>
</dbReference>
<evidence type="ECO:0000256" key="1">
    <source>
        <dbReference type="ARBA" id="ARBA00005594"/>
    </source>
</evidence>
<keyword evidence="3 8" id="KW-0547">Nucleotide-binding</keyword>
<dbReference type="PANTHER" id="PTHR43766:SF1">
    <property type="entry name" value="TRYPTOPHAN--TRNA LIGASE, MITOCHONDRIAL"/>
    <property type="match status" value="1"/>
</dbReference>
<dbReference type="InterPro" id="IPR002305">
    <property type="entry name" value="aa-tRNA-synth_Ic"/>
</dbReference>
<evidence type="ECO:0000256" key="9">
    <source>
        <dbReference type="RuleBase" id="RU363036"/>
    </source>
</evidence>
<keyword evidence="12" id="KW-1185">Reference proteome</keyword>
<dbReference type="InterPro" id="IPR014729">
    <property type="entry name" value="Rossmann-like_a/b/a_fold"/>
</dbReference>
<dbReference type="GO" id="GO:0005524">
    <property type="term" value="F:ATP binding"/>
    <property type="evidence" value="ECO:0007669"/>
    <property type="project" value="UniProtKB-UniRule"/>
</dbReference>
<comment type="catalytic activity">
    <reaction evidence="7 8">
        <text>tRNA(Trp) + L-tryptophan + ATP = L-tryptophyl-tRNA(Trp) + AMP + diphosphate + H(+)</text>
        <dbReference type="Rhea" id="RHEA:24080"/>
        <dbReference type="Rhea" id="RHEA-COMP:9671"/>
        <dbReference type="Rhea" id="RHEA-COMP:9705"/>
        <dbReference type="ChEBI" id="CHEBI:15378"/>
        <dbReference type="ChEBI" id="CHEBI:30616"/>
        <dbReference type="ChEBI" id="CHEBI:33019"/>
        <dbReference type="ChEBI" id="CHEBI:57912"/>
        <dbReference type="ChEBI" id="CHEBI:78442"/>
        <dbReference type="ChEBI" id="CHEBI:78535"/>
        <dbReference type="ChEBI" id="CHEBI:456215"/>
        <dbReference type="EC" id="6.1.1.2"/>
    </reaction>
</comment>
<dbReference type="PANTHER" id="PTHR43766">
    <property type="entry name" value="TRYPTOPHAN--TRNA LIGASE, MITOCHONDRIAL"/>
    <property type="match status" value="1"/>
</dbReference>
<dbReference type="HAMAP" id="MF_00140_B">
    <property type="entry name" value="Trp_tRNA_synth_B"/>
    <property type="match status" value="1"/>
</dbReference>
<dbReference type="GO" id="GO:0004830">
    <property type="term" value="F:tryptophan-tRNA ligase activity"/>
    <property type="evidence" value="ECO:0007669"/>
    <property type="project" value="UniProtKB-UniRule"/>
</dbReference>
<comment type="subunit">
    <text evidence="8">Homodimer.</text>
</comment>
<proteinExistence type="inferred from homology"/>
<sequence>MSSADRPVSPSEPTEKSAKGPLRVLSGIQPTGRPHWGNYFGAIRQYIDLQEANEGYYFIADLHALTTVRDAAVLRQNVLDTAMDLLALGLDPTKATLFVQSHIPEVSELCWLLLSGTPMGLLQRCVAYKEKVEKGLPADVGLFTYPVLQAADILAYDSQLVPVGADQVQHIEVCRDIASRFNHQFGDTFVLPKANVLDASAKVPGTDGEKMSKSYDNTLPLFGEVKKISKQIMRITTDSRPMEDPKEPEDDHLFQLFRLFGNPDEIDAMAAMYRRGGFGYGDVKKAIAQSSEAYFADAREKRAELEQNVDYVHQVLAEGAEKARNVAAKVLGRAQSACGLR</sequence>
<accession>A0A5C6AZX5</accession>
<keyword evidence="4 8" id="KW-0067">ATP-binding</keyword>
<reference evidence="11 12" key="1">
    <citation type="submission" date="2019-02" db="EMBL/GenBank/DDBJ databases">
        <title>Deep-cultivation of Planctomycetes and their phenomic and genomic characterization uncovers novel biology.</title>
        <authorList>
            <person name="Wiegand S."/>
            <person name="Jogler M."/>
            <person name="Boedeker C."/>
            <person name="Pinto D."/>
            <person name="Vollmers J."/>
            <person name="Rivas-Marin E."/>
            <person name="Kohn T."/>
            <person name="Peeters S.H."/>
            <person name="Heuer A."/>
            <person name="Rast P."/>
            <person name="Oberbeckmann S."/>
            <person name="Bunk B."/>
            <person name="Jeske O."/>
            <person name="Meyerdierks A."/>
            <person name="Storesund J.E."/>
            <person name="Kallscheuer N."/>
            <person name="Luecker S."/>
            <person name="Lage O.M."/>
            <person name="Pohl T."/>
            <person name="Merkel B.J."/>
            <person name="Hornburger P."/>
            <person name="Mueller R.-W."/>
            <person name="Bruemmer F."/>
            <person name="Labrenz M."/>
            <person name="Spormann A.M."/>
            <person name="Op Den Camp H."/>
            <person name="Overmann J."/>
            <person name="Amann R."/>
            <person name="Jetten M.S.M."/>
            <person name="Mascher T."/>
            <person name="Medema M.H."/>
            <person name="Devos D.P."/>
            <person name="Kaster A.-K."/>
            <person name="Ovreas L."/>
            <person name="Rohde M."/>
            <person name="Galperin M.Y."/>
            <person name="Jogler C."/>
        </authorList>
    </citation>
    <scope>NUCLEOTIDE SEQUENCE [LARGE SCALE GENOMIC DNA]</scope>
    <source>
        <strain evidence="11 12">Pla52n</strain>
    </source>
</reference>
<keyword evidence="5 8" id="KW-0648">Protein biosynthesis</keyword>
<keyword evidence="2 8" id="KW-0436">Ligase</keyword>
<feature type="short sequence motif" description="'HIGH' region" evidence="8">
    <location>
        <begin position="30"/>
        <end position="38"/>
    </location>
</feature>
<feature type="region of interest" description="Disordered" evidence="10">
    <location>
        <begin position="1"/>
        <end position="24"/>
    </location>
</feature>
<name>A0A5C6AZX5_9BACT</name>
<comment type="subcellular location">
    <subcellularLocation>
        <location evidence="8">Cytoplasm</location>
    </subcellularLocation>
</comment>
<feature type="short sequence motif" description="'KMSKS' region" evidence="8">
    <location>
        <begin position="210"/>
        <end position="214"/>
    </location>
</feature>
<gene>
    <name evidence="8 11" type="primary">trpS</name>
    <name evidence="11" type="ORF">Pla52n_31130</name>
</gene>
<comment type="similarity">
    <text evidence="1 8 9">Belongs to the class-I aminoacyl-tRNA synthetase family.</text>
</comment>
<evidence type="ECO:0000256" key="5">
    <source>
        <dbReference type="ARBA" id="ARBA00022917"/>
    </source>
</evidence>
<comment type="function">
    <text evidence="8">Catalyzes the attachment of tryptophan to tRNA(Trp).</text>
</comment>
<feature type="binding site" evidence="8">
    <location>
        <position position="152"/>
    </location>
    <ligand>
        <name>L-tryptophan</name>
        <dbReference type="ChEBI" id="CHEBI:57912"/>
    </ligand>
</feature>
<evidence type="ECO:0000256" key="8">
    <source>
        <dbReference type="HAMAP-Rule" id="MF_00140"/>
    </source>
</evidence>
<protein>
    <recommendedName>
        <fullName evidence="8">Tryptophan--tRNA ligase</fullName>
        <ecNumber evidence="8">6.1.1.2</ecNumber>
    </recommendedName>
    <alternativeName>
        <fullName evidence="8">Tryptophanyl-tRNA synthetase</fullName>
        <shortName evidence="8">TrpRS</shortName>
    </alternativeName>
</protein>
<dbReference type="RefSeq" id="WP_146520379.1">
    <property type="nucleotide sequence ID" value="NZ_CP151726.1"/>
</dbReference>
<feature type="binding site" evidence="8">
    <location>
        <begin position="164"/>
        <end position="166"/>
    </location>
    <ligand>
        <name>ATP</name>
        <dbReference type="ChEBI" id="CHEBI:30616"/>
    </ligand>
</feature>
<feature type="binding site" evidence="8">
    <location>
        <position position="203"/>
    </location>
    <ligand>
        <name>ATP</name>
        <dbReference type="ChEBI" id="CHEBI:30616"/>
    </ligand>
</feature>
<evidence type="ECO:0000256" key="3">
    <source>
        <dbReference type="ARBA" id="ARBA00022741"/>
    </source>
</evidence>
<evidence type="ECO:0000313" key="12">
    <source>
        <dbReference type="Proteomes" id="UP000320176"/>
    </source>
</evidence>
<dbReference type="OrthoDB" id="9801042at2"/>
<organism evidence="11 12">
    <name type="scientific">Stieleria varia</name>
    <dbReference type="NCBI Taxonomy" id="2528005"/>
    <lineage>
        <taxon>Bacteria</taxon>
        <taxon>Pseudomonadati</taxon>
        <taxon>Planctomycetota</taxon>
        <taxon>Planctomycetia</taxon>
        <taxon>Pirellulales</taxon>
        <taxon>Pirellulaceae</taxon>
        <taxon>Stieleria</taxon>
    </lineage>
</organism>
<feature type="binding site" evidence="8">
    <location>
        <begin position="29"/>
        <end position="31"/>
    </location>
    <ligand>
        <name>ATP</name>
        <dbReference type="ChEBI" id="CHEBI:30616"/>
    </ligand>
</feature>
<dbReference type="InterPro" id="IPR050203">
    <property type="entry name" value="Trp-tRNA_synthetase"/>
</dbReference>
<dbReference type="GO" id="GO:0006436">
    <property type="term" value="P:tryptophanyl-tRNA aminoacylation"/>
    <property type="evidence" value="ECO:0007669"/>
    <property type="project" value="UniProtKB-UniRule"/>
</dbReference>
<dbReference type="CDD" id="cd00806">
    <property type="entry name" value="TrpRS_core"/>
    <property type="match status" value="1"/>
</dbReference>
<dbReference type="SUPFAM" id="SSF52374">
    <property type="entry name" value="Nucleotidylyl transferase"/>
    <property type="match status" value="1"/>
</dbReference>
<dbReference type="Pfam" id="PF00579">
    <property type="entry name" value="tRNA-synt_1b"/>
    <property type="match status" value="1"/>
</dbReference>
<evidence type="ECO:0000256" key="4">
    <source>
        <dbReference type="ARBA" id="ARBA00022840"/>
    </source>
</evidence>
<dbReference type="InterPro" id="IPR002306">
    <property type="entry name" value="Trp-tRNA-ligase"/>
</dbReference>
<dbReference type="EMBL" id="SJPN01000003">
    <property type="protein sequence ID" value="TWU05067.1"/>
    <property type="molecule type" value="Genomic_DNA"/>
</dbReference>
<keyword evidence="8" id="KW-0963">Cytoplasm</keyword>
<feature type="binding site" evidence="8">
    <location>
        <begin position="210"/>
        <end position="214"/>
    </location>
    <ligand>
        <name>ATP</name>
        <dbReference type="ChEBI" id="CHEBI:30616"/>
    </ligand>
</feature>
<dbReference type="NCBIfam" id="TIGR00233">
    <property type="entry name" value="trpS"/>
    <property type="match status" value="1"/>
</dbReference>
<evidence type="ECO:0000256" key="10">
    <source>
        <dbReference type="SAM" id="MobiDB-lite"/>
    </source>
</evidence>
<dbReference type="Gene3D" id="1.10.240.10">
    <property type="entry name" value="Tyrosyl-Transfer RNA Synthetase"/>
    <property type="match status" value="1"/>
</dbReference>
<dbReference type="FunFam" id="1.10.240.10:FF:000005">
    <property type="entry name" value="Tryptophan--tRNA ligase"/>
    <property type="match status" value="1"/>
</dbReference>
<evidence type="ECO:0000256" key="7">
    <source>
        <dbReference type="ARBA" id="ARBA00049929"/>
    </source>
</evidence>
<comment type="caution">
    <text evidence="11">The sequence shown here is derived from an EMBL/GenBank/DDBJ whole genome shotgun (WGS) entry which is preliminary data.</text>
</comment>